<dbReference type="STRING" id="463040.CAL15_02250"/>
<dbReference type="SMART" id="SM00421">
    <property type="entry name" value="HTH_LUXR"/>
    <property type="match status" value="1"/>
</dbReference>
<feature type="domain" description="HTH luxR-type" evidence="4">
    <location>
        <begin position="1"/>
        <end position="64"/>
    </location>
</feature>
<evidence type="ECO:0000313" key="5">
    <source>
        <dbReference type="EMBL" id="ARP97238.1"/>
    </source>
</evidence>
<sequence length="77" mass="8178">MPPKPLSARELACLHWAAAGKTSWETALILGLSEHTVNFHLKKACGKLGVRTRRAAVAAALRQGLLGSITDAPGPHR</sequence>
<dbReference type="PRINTS" id="PR00038">
    <property type="entry name" value="HTHLUXR"/>
</dbReference>
<dbReference type="InterPro" id="IPR000792">
    <property type="entry name" value="Tscrpt_reg_LuxR_C"/>
</dbReference>
<dbReference type="CDD" id="cd06170">
    <property type="entry name" value="LuxR_C_like"/>
    <property type="match status" value="1"/>
</dbReference>
<dbReference type="InterPro" id="IPR036388">
    <property type="entry name" value="WH-like_DNA-bd_sf"/>
</dbReference>
<dbReference type="Gene3D" id="1.10.10.10">
    <property type="entry name" value="Winged helix-like DNA-binding domain superfamily/Winged helix DNA-binding domain"/>
    <property type="match status" value="1"/>
</dbReference>
<name>A0A1W6ZIJ1_9BORD</name>
<organism evidence="5 6">
    <name type="scientific">Bordetella genomosp. 13</name>
    <dbReference type="NCBI Taxonomy" id="463040"/>
    <lineage>
        <taxon>Bacteria</taxon>
        <taxon>Pseudomonadati</taxon>
        <taxon>Pseudomonadota</taxon>
        <taxon>Betaproteobacteria</taxon>
        <taxon>Burkholderiales</taxon>
        <taxon>Alcaligenaceae</taxon>
        <taxon>Bordetella</taxon>
    </lineage>
</organism>
<dbReference type="Pfam" id="PF00196">
    <property type="entry name" value="GerE"/>
    <property type="match status" value="1"/>
</dbReference>
<dbReference type="KEGG" id="bgm:CAL15_02250"/>
<dbReference type="InterPro" id="IPR016032">
    <property type="entry name" value="Sig_transdc_resp-reg_C-effctor"/>
</dbReference>
<dbReference type="PANTHER" id="PTHR44688:SF16">
    <property type="entry name" value="DNA-BINDING TRANSCRIPTIONAL ACTIVATOR DEVR_DOSR"/>
    <property type="match status" value="1"/>
</dbReference>
<protein>
    <submittedName>
        <fullName evidence="5">Helix-turn-helix transcriptional regulator</fullName>
    </submittedName>
</protein>
<dbReference type="PANTHER" id="PTHR44688">
    <property type="entry name" value="DNA-BINDING TRANSCRIPTIONAL ACTIVATOR DEVR_DOSR"/>
    <property type="match status" value="1"/>
</dbReference>
<evidence type="ECO:0000313" key="6">
    <source>
        <dbReference type="Proteomes" id="UP000194161"/>
    </source>
</evidence>
<dbReference type="AlphaFoldDB" id="A0A1W6ZIJ1"/>
<evidence type="ECO:0000256" key="1">
    <source>
        <dbReference type="ARBA" id="ARBA00023015"/>
    </source>
</evidence>
<dbReference type="GO" id="GO:0003677">
    <property type="term" value="F:DNA binding"/>
    <property type="evidence" value="ECO:0007669"/>
    <property type="project" value="UniProtKB-KW"/>
</dbReference>
<keyword evidence="1" id="KW-0805">Transcription regulation</keyword>
<gene>
    <name evidence="5" type="ORF">CAL15_02250</name>
</gene>
<dbReference type="SUPFAM" id="SSF46894">
    <property type="entry name" value="C-terminal effector domain of the bipartite response regulators"/>
    <property type="match status" value="1"/>
</dbReference>
<keyword evidence="6" id="KW-1185">Reference proteome</keyword>
<keyword evidence="2" id="KW-0238">DNA-binding</keyword>
<keyword evidence="3" id="KW-0804">Transcription</keyword>
<proteinExistence type="predicted"/>
<evidence type="ECO:0000256" key="2">
    <source>
        <dbReference type="ARBA" id="ARBA00023125"/>
    </source>
</evidence>
<dbReference type="EMBL" id="CP021111">
    <property type="protein sequence ID" value="ARP97238.1"/>
    <property type="molecule type" value="Genomic_DNA"/>
</dbReference>
<evidence type="ECO:0000256" key="3">
    <source>
        <dbReference type="ARBA" id="ARBA00023163"/>
    </source>
</evidence>
<dbReference type="Proteomes" id="UP000194161">
    <property type="component" value="Chromosome"/>
</dbReference>
<evidence type="ECO:0000259" key="4">
    <source>
        <dbReference type="PROSITE" id="PS50043"/>
    </source>
</evidence>
<dbReference type="GO" id="GO:0006355">
    <property type="term" value="P:regulation of DNA-templated transcription"/>
    <property type="evidence" value="ECO:0007669"/>
    <property type="project" value="InterPro"/>
</dbReference>
<dbReference type="PROSITE" id="PS50043">
    <property type="entry name" value="HTH_LUXR_2"/>
    <property type="match status" value="1"/>
</dbReference>
<accession>A0A1W6ZIJ1</accession>
<reference evidence="5 6" key="1">
    <citation type="submission" date="2017-05" db="EMBL/GenBank/DDBJ databases">
        <title>Complete and WGS of Bordetella genogroups.</title>
        <authorList>
            <person name="Spilker T."/>
            <person name="LiPuma J."/>
        </authorList>
    </citation>
    <scope>NUCLEOTIDE SEQUENCE [LARGE SCALE GENOMIC DNA]</scope>
    <source>
        <strain evidence="5 6">AU7206</strain>
    </source>
</reference>